<dbReference type="GO" id="GO:0016705">
    <property type="term" value="F:oxidoreductase activity, acting on paired donors, with incorporation or reduction of molecular oxygen"/>
    <property type="evidence" value="ECO:0007669"/>
    <property type="project" value="InterPro"/>
</dbReference>
<evidence type="ECO:0000256" key="1">
    <source>
        <dbReference type="ARBA" id="ARBA00010617"/>
    </source>
</evidence>
<dbReference type="Pfam" id="PF00067">
    <property type="entry name" value="p450"/>
    <property type="match status" value="1"/>
</dbReference>
<reference evidence="9 10" key="1">
    <citation type="submission" date="2020-07" db="EMBL/GenBank/DDBJ databases">
        <title>Sequencing the genomes of 1000 actinobacteria strains.</title>
        <authorList>
            <person name="Klenk H.-P."/>
        </authorList>
    </citation>
    <scope>NUCLEOTIDE SEQUENCE [LARGE SCALE GENOMIC DNA]</scope>
    <source>
        <strain evidence="9 10">DSM 42178</strain>
    </source>
</reference>
<evidence type="ECO:0000256" key="5">
    <source>
        <dbReference type="ARBA" id="ARBA00023004"/>
    </source>
</evidence>
<sequence length="432" mass="46054">MAHCPFVLPDPDGEPVPDTYARLREAGPVVPVELPGGVAAWAVASHATAREVFGGDNRRFSKHPRNWPALHDGTVPADWSLRPLIAGDNLLMKDGAEHRRLRGLLAQAFTPARVETLRPRVERIVADLLDAVEAADGVVDLVPAFTEPLPMMVICELFGVPEEDRPLLRRHSRVLFSGTHGAQEMAAASAGLLEYLAGLVEARRAHPRDDLTTALVRAGDQGDRLTPEELVGTLSVLVIAGHETTEHLLGRAVVALLDHPGQLRLALAEDRWDAVVEETLRRYSPVTGVMFRYPVEPVEIAGVPLAAGQPLLLGVAGAATDPAQHGPDADRFDITREQRGHLAFGHGPHFCLGAPLARLEARIALRALFGRLPRLRLAAPSATLPHTRSILTHGPVTLPVWPHGHGPATAPTGTAGTSVAAGPGAPDGGPPR</sequence>
<evidence type="ECO:0000256" key="3">
    <source>
        <dbReference type="ARBA" id="ARBA00022723"/>
    </source>
</evidence>
<dbReference type="PRINTS" id="PR00385">
    <property type="entry name" value="P450"/>
</dbReference>
<comment type="caution">
    <text evidence="9">The sequence shown here is derived from an EMBL/GenBank/DDBJ whole genome shotgun (WGS) entry which is preliminary data.</text>
</comment>
<dbReference type="PANTHER" id="PTHR46696">
    <property type="entry name" value="P450, PUTATIVE (EUROFUNG)-RELATED"/>
    <property type="match status" value="1"/>
</dbReference>
<keyword evidence="2 7" id="KW-0349">Heme</keyword>
<evidence type="ECO:0000313" key="9">
    <source>
        <dbReference type="EMBL" id="NYI04778.1"/>
    </source>
</evidence>
<evidence type="ECO:0000256" key="6">
    <source>
        <dbReference type="ARBA" id="ARBA00023033"/>
    </source>
</evidence>
<dbReference type="RefSeq" id="WP_179813627.1">
    <property type="nucleotide sequence ID" value="NZ_JACBZD010000001.1"/>
</dbReference>
<dbReference type="GO" id="GO:0005506">
    <property type="term" value="F:iron ion binding"/>
    <property type="evidence" value="ECO:0007669"/>
    <property type="project" value="InterPro"/>
</dbReference>
<keyword evidence="3 7" id="KW-0479">Metal-binding</keyword>
<dbReference type="PANTHER" id="PTHR46696:SF1">
    <property type="entry name" value="CYTOCHROME P450 YJIB-RELATED"/>
    <property type="match status" value="1"/>
</dbReference>
<gene>
    <name evidence="9" type="ORF">FHU37_001721</name>
</gene>
<dbReference type="Proteomes" id="UP000567795">
    <property type="component" value="Unassembled WGS sequence"/>
</dbReference>
<feature type="compositionally biased region" description="Low complexity" evidence="8">
    <location>
        <begin position="404"/>
        <end position="424"/>
    </location>
</feature>
<proteinExistence type="inferred from homology"/>
<dbReference type="GO" id="GO:0020037">
    <property type="term" value="F:heme binding"/>
    <property type="evidence" value="ECO:0007669"/>
    <property type="project" value="InterPro"/>
</dbReference>
<accession>A0A853A2T8</accession>
<protein>
    <submittedName>
        <fullName evidence="9">Cytochrome P450</fullName>
    </submittedName>
</protein>
<evidence type="ECO:0000256" key="8">
    <source>
        <dbReference type="SAM" id="MobiDB-lite"/>
    </source>
</evidence>
<dbReference type="PROSITE" id="PS00086">
    <property type="entry name" value="CYTOCHROME_P450"/>
    <property type="match status" value="1"/>
</dbReference>
<dbReference type="EMBL" id="JACBZD010000001">
    <property type="protein sequence ID" value="NYI04778.1"/>
    <property type="molecule type" value="Genomic_DNA"/>
</dbReference>
<feature type="region of interest" description="Disordered" evidence="8">
    <location>
        <begin position="404"/>
        <end position="432"/>
    </location>
</feature>
<organism evidence="9 10">
    <name type="scientific">Allostreptomyces psammosilenae</name>
    <dbReference type="NCBI Taxonomy" id="1892865"/>
    <lineage>
        <taxon>Bacteria</taxon>
        <taxon>Bacillati</taxon>
        <taxon>Actinomycetota</taxon>
        <taxon>Actinomycetes</taxon>
        <taxon>Kitasatosporales</taxon>
        <taxon>Streptomycetaceae</taxon>
        <taxon>Allostreptomyces</taxon>
    </lineage>
</organism>
<dbReference type="InterPro" id="IPR036396">
    <property type="entry name" value="Cyt_P450_sf"/>
</dbReference>
<dbReference type="CDD" id="cd11029">
    <property type="entry name" value="CYP107-like"/>
    <property type="match status" value="1"/>
</dbReference>
<dbReference type="Gene3D" id="1.10.630.10">
    <property type="entry name" value="Cytochrome P450"/>
    <property type="match status" value="1"/>
</dbReference>
<dbReference type="FunFam" id="1.10.630.10:FF:000018">
    <property type="entry name" value="Cytochrome P450 monooxygenase"/>
    <property type="match status" value="1"/>
</dbReference>
<evidence type="ECO:0000313" key="10">
    <source>
        <dbReference type="Proteomes" id="UP000567795"/>
    </source>
</evidence>
<name>A0A853A2T8_9ACTN</name>
<dbReference type="InterPro" id="IPR002397">
    <property type="entry name" value="Cyt_P450_B"/>
</dbReference>
<evidence type="ECO:0000256" key="2">
    <source>
        <dbReference type="ARBA" id="ARBA00022617"/>
    </source>
</evidence>
<dbReference type="AlphaFoldDB" id="A0A853A2T8"/>
<evidence type="ECO:0000256" key="7">
    <source>
        <dbReference type="RuleBase" id="RU000461"/>
    </source>
</evidence>
<dbReference type="InterPro" id="IPR001128">
    <property type="entry name" value="Cyt_P450"/>
</dbReference>
<evidence type="ECO:0000256" key="4">
    <source>
        <dbReference type="ARBA" id="ARBA00023002"/>
    </source>
</evidence>
<comment type="similarity">
    <text evidence="1 7">Belongs to the cytochrome P450 family.</text>
</comment>
<dbReference type="PRINTS" id="PR00359">
    <property type="entry name" value="BP450"/>
</dbReference>
<keyword evidence="4 7" id="KW-0560">Oxidoreductase</keyword>
<dbReference type="InterPro" id="IPR017972">
    <property type="entry name" value="Cyt_P450_CS"/>
</dbReference>
<dbReference type="GO" id="GO:0004497">
    <property type="term" value="F:monooxygenase activity"/>
    <property type="evidence" value="ECO:0007669"/>
    <property type="project" value="UniProtKB-KW"/>
</dbReference>
<keyword evidence="10" id="KW-1185">Reference proteome</keyword>
<dbReference type="SUPFAM" id="SSF48264">
    <property type="entry name" value="Cytochrome P450"/>
    <property type="match status" value="1"/>
</dbReference>
<keyword evidence="6 7" id="KW-0503">Monooxygenase</keyword>
<keyword evidence="5 7" id="KW-0408">Iron</keyword>